<keyword evidence="2" id="KW-0805">Transcription regulation</keyword>
<comment type="caution">
    <text evidence="6">The sequence shown here is derived from an EMBL/GenBank/DDBJ whole genome shotgun (WGS) entry which is preliminary data.</text>
</comment>
<protein>
    <submittedName>
        <fullName evidence="6">LysR family transcriptional regulator</fullName>
    </submittedName>
</protein>
<accession>A0A494XEC0</accession>
<dbReference type="GO" id="GO:0003677">
    <property type="term" value="F:DNA binding"/>
    <property type="evidence" value="ECO:0007669"/>
    <property type="project" value="UniProtKB-KW"/>
</dbReference>
<gene>
    <name evidence="6" type="ORF">D7S89_18355</name>
</gene>
<reference evidence="6 7" key="1">
    <citation type="submission" date="2018-10" db="EMBL/GenBank/DDBJ databases">
        <title>Paraburkholderia sp. 7MK8-2, isolated from soil.</title>
        <authorList>
            <person name="Gao Z.-H."/>
            <person name="Qiu L.-H."/>
        </authorList>
    </citation>
    <scope>NUCLEOTIDE SEQUENCE [LARGE SCALE GENOMIC DNA]</scope>
    <source>
        <strain evidence="6 7">7MK8-2</strain>
    </source>
</reference>
<dbReference type="AlphaFoldDB" id="A0A494XEC0"/>
<dbReference type="RefSeq" id="WP_121279604.1">
    <property type="nucleotide sequence ID" value="NZ_RBZV01000008.1"/>
</dbReference>
<keyword evidence="3" id="KW-0238">DNA-binding</keyword>
<dbReference type="SUPFAM" id="SSF53850">
    <property type="entry name" value="Periplasmic binding protein-like II"/>
    <property type="match status" value="1"/>
</dbReference>
<dbReference type="Pfam" id="PF03466">
    <property type="entry name" value="LysR_substrate"/>
    <property type="match status" value="1"/>
</dbReference>
<dbReference type="PROSITE" id="PS50931">
    <property type="entry name" value="HTH_LYSR"/>
    <property type="match status" value="1"/>
</dbReference>
<evidence type="ECO:0000313" key="7">
    <source>
        <dbReference type="Proteomes" id="UP000280434"/>
    </source>
</evidence>
<dbReference type="SUPFAM" id="SSF46785">
    <property type="entry name" value="Winged helix' DNA-binding domain"/>
    <property type="match status" value="1"/>
</dbReference>
<dbReference type="Gene3D" id="3.40.190.10">
    <property type="entry name" value="Periplasmic binding protein-like II"/>
    <property type="match status" value="2"/>
</dbReference>
<feature type="domain" description="HTH lysR-type" evidence="5">
    <location>
        <begin position="1"/>
        <end position="58"/>
    </location>
</feature>
<dbReference type="Proteomes" id="UP000280434">
    <property type="component" value="Unassembled WGS sequence"/>
</dbReference>
<dbReference type="GO" id="GO:0003700">
    <property type="term" value="F:DNA-binding transcription factor activity"/>
    <property type="evidence" value="ECO:0007669"/>
    <property type="project" value="InterPro"/>
</dbReference>
<name>A0A494XEC0_9BURK</name>
<dbReference type="EMBL" id="RBZV01000008">
    <property type="protein sequence ID" value="RKP45943.1"/>
    <property type="molecule type" value="Genomic_DNA"/>
</dbReference>
<dbReference type="Gene3D" id="1.10.10.10">
    <property type="entry name" value="Winged helix-like DNA-binding domain superfamily/Winged helix DNA-binding domain"/>
    <property type="match status" value="1"/>
</dbReference>
<evidence type="ECO:0000256" key="4">
    <source>
        <dbReference type="ARBA" id="ARBA00023163"/>
    </source>
</evidence>
<dbReference type="PANTHER" id="PTHR30346:SF28">
    <property type="entry name" value="HTH-TYPE TRANSCRIPTIONAL REGULATOR CYNR"/>
    <property type="match status" value="1"/>
</dbReference>
<dbReference type="InterPro" id="IPR005119">
    <property type="entry name" value="LysR_subst-bd"/>
</dbReference>
<evidence type="ECO:0000313" key="6">
    <source>
        <dbReference type="EMBL" id="RKP45943.1"/>
    </source>
</evidence>
<dbReference type="Pfam" id="PF00126">
    <property type="entry name" value="HTH_1"/>
    <property type="match status" value="1"/>
</dbReference>
<dbReference type="InterPro" id="IPR036388">
    <property type="entry name" value="WH-like_DNA-bd_sf"/>
</dbReference>
<evidence type="ECO:0000256" key="2">
    <source>
        <dbReference type="ARBA" id="ARBA00023015"/>
    </source>
</evidence>
<proteinExistence type="inferred from homology"/>
<organism evidence="6 7">
    <name type="scientific">Trinickia fusca</name>
    <dbReference type="NCBI Taxonomy" id="2419777"/>
    <lineage>
        <taxon>Bacteria</taxon>
        <taxon>Pseudomonadati</taxon>
        <taxon>Pseudomonadota</taxon>
        <taxon>Betaproteobacteria</taxon>
        <taxon>Burkholderiales</taxon>
        <taxon>Burkholderiaceae</taxon>
        <taxon>Trinickia</taxon>
    </lineage>
</organism>
<keyword evidence="4" id="KW-0804">Transcription</keyword>
<sequence>MELRHLRYFCAVADEMHVTRAAEKLRLAQPALTQQIKALEEELQVELLRRVGRRIELTAAGVAFRREAQAILEHVRMAALVAQQTARGVAGRLAIGLTESAAFAPALTQLLKQARERWPAVDIHFVQARTEELARALIERRIDVAFARPPVPAERGLRAQPFAAEPMVVALPDTHRLAARTSFEPTELGGEPFILPHGRRGEGTLRDAVARLFEHHEQTLNVVQEVPEFSMAINFVAVGVGLSLVPASLTGTRTDAVVYRPLHVTPPLEASIMLLVRDEAASPVAANFCELAASMSDEQ</sequence>
<dbReference type="InterPro" id="IPR000847">
    <property type="entry name" value="LysR_HTH_N"/>
</dbReference>
<dbReference type="PANTHER" id="PTHR30346">
    <property type="entry name" value="TRANSCRIPTIONAL DUAL REGULATOR HCAR-RELATED"/>
    <property type="match status" value="1"/>
</dbReference>
<dbReference type="PRINTS" id="PR00039">
    <property type="entry name" value="HTHLYSR"/>
</dbReference>
<keyword evidence="7" id="KW-1185">Reference proteome</keyword>
<comment type="similarity">
    <text evidence="1">Belongs to the LysR transcriptional regulatory family.</text>
</comment>
<evidence type="ECO:0000256" key="1">
    <source>
        <dbReference type="ARBA" id="ARBA00009437"/>
    </source>
</evidence>
<evidence type="ECO:0000256" key="3">
    <source>
        <dbReference type="ARBA" id="ARBA00023125"/>
    </source>
</evidence>
<dbReference type="InterPro" id="IPR036390">
    <property type="entry name" value="WH_DNA-bd_sf"/>
</dbReference>
<evidence type="ECO:0000259" key="5">
    <source>
        <dbReference type="PROSITE" id="PS50931"/>
    </source>
</evidence>
<dbReference type="OrthoDB" id="5292387at2"/>
<dbReference type="FunFam" id="1.10.10.10:FF:000001">
    <property type="entry name" value="LysR family transcriptional regulator"/>
    <property type="match status" value="1"/>
</dbReference>
<dbReference type="GO" id="GO:0032993">
    <property type="term" value="C:protein-DNA complex"/>
    <property type="evidence" value="ECO:0007669"/>
    <property type="project" value="TreeGrafter"/>
</dbReference>